<dbReference type="Proteomes" id="UP001501746">
    <property type="component" value="Unassembled WGS sequence"/>
</dbReference>
<comment type="caution">
    <text evidence="6">The sequence shown here is derived from an EMBL/GenBank/DDBJ whole genome shotgun (WGS) entry which is preliminary data.</text>
</comment>
<evidence type="ECO:0000313" key="6">
    <source>
        <dbReference type="EMBL" id="GAA1846801.1"/>
    </source>
</evidence>
<accession>A0ABN2N3B9</accession>
<organism evidence="6 7">
    <name type="scientific">Agromyces salentinus</name>
    <dbReference type="NCBI Taxonomy" id="269421"/>
    <lineage>
        <taxon>Bacteria</taxon>
        <taxon>Bacillati</taxon>
        <taxon>Actinomycetota</taxon>
        <taxon>Actinomycetes</taxon>
        <taxon>Micrococcales</taxon>
        <taxon>Microbacteriaceae</taxon>
        <taxon>Agromyces</taxon>
    </lineage>
</organism>
<dbReference type="NCBIfam" id="NF002003">
    <property type="entry name" value="PRK00802.1-3"/>
    <property type="match status" value="1"/>
</dbReference>
<name>A0ABN2N3B9_9MICO</name>
<evidence type="ECO:0000256" key="2">
    <source>
        <dbReference type="ARBA" id="ARBA00022763"/>
    </source>
</evidence>
<dbReference type="InterPro" id="IPR003180">
    <property type="entry name" value="MPG"/>
</dbReference>
<dbReference type="EC" id="3.2.2.-" evidence="5"/>
<dbReference type="PANTHER" id="PTHR10429:SF0">
    <property type="entry name" value="DNA-3-METHYLADENINE GLYCOSYLASE"/>
    <property type="match status" value="1"/>
</dbReference>
<keyword evidence="3 5" id="KW-0378">Hydrolase</keyword>
<reference evidence="6 7" key="1">
    <citation type="journal article" date="2019" name="Int. J. Syst. Evol. Microbiol.">
        <title>The Global Catalogue of Microorganisms (GCM) 10K type strain sequencing project: providing services to taxonomists for standard genome sequencing and annotation.</title>
        <authorList>
            <consortium name="The Broad Institute Genomics Platform"/>
            <consortium name="The Broad Institute Genome Sequencing Center for Infectious Disease"/>
            <person name="Wu L."/>
            <person name="Ma J."/>
        </authorList>
    </citation>
    <scope>NUCLEOTIDE SEQUENCE [LARGE SCALE GENOMIC DNA]</scope>
    <source>
        <strain evidence="6 7">JCM 14323</strain>
    </source>
</reference>
<dbReference type="PANTHER" id="PTHR10429">
    <property type="entry name" value="DNA-3-METHYLADENINE GLYCOSYLASE"/>
    <property type="match status" value="1"/>
</dbReference>
<gene>
    <name evidence="6" type="ORF">GCM10009750_36560</name>
</gene>
<dbReference type="HAMAP" id="MF_00527">
    <property type="entry name" value="3MGH"/>
    <property type="match status" value="1"/>
</dbReference>
<comment type="similarity">
    <text evidence="1 5">Belongs to the DNA glycosylase MPG family.</text>
</comment>
<proteinExistence type="inferred from homology"/>
<evidence type="ECO:0000256" key="3">
    <source>
        <dbReference type="ARBA" id="ARBA00022801"/>
    </source>
</evidence>
<dbReference type="EMBL" id="BAAANK010000014">
    <property type="protein sequence ID" value="GAA1846801.1"/>
    <property type="molecule type" value="Genomic_DNA"/>
</dbReference>
<sequence length="224" mass="23425">MSERMPRPSPGGDPSHLDGDAPLLEMGREFFARDAVELAPLLLGAVLSHETTAGRVAIRLSEVEAYRGVGEDPGSHAFRGRTPRTSVMFGEAAHLYAYFTYGMHTCINIVAGAEGGAAAVLLRGGVVVEGADLARERRGAASDRDLARGPARLASALGVPLAATGADLLAPPFGLRVPSMPLAYEAGPRTGISGAGGGAAFPWRFWIPGDPGVSTYRRHARSHD</sequence>
<dbReference type="CDD" id="cd00540">
    <property type="entry name" value="AAG"/>
    <property type="match status" value="1"/>
</dbReference>
<dbReference type="Gene3D" id="3.10.300.10">
    <property type="entry name" value="Methylpurine-DNA glycosylase (MPG)"/>
    <property type="match status" value="1"/>
</dbReference>
<dbReference type="InterPro" id="IPR011034">
    <property type="entry name" value="Formyl_transferase-like_C_sf"/>
</dbReference>
<evidence type="ECO:0000313" key="7">
    <source>
        <dbReference type="Proteomes" id="UP001501746"/>
    </source>
</evidence>
<dbReference type="SUPFAM" id="SSF50486">
    <property type="entry name" value="FMT C-terminal domain-like"/>
    <property type="match status" value="1"/>
</dbReference>
<evidence type="ECO:0000256" key="4">
    <source>
        <dbReference type="ARBA" id="ARBA00023204"/>
    </source>
</evidence>
<keyword evidence="4 5" id="KW-0234">DNA repair</keyword>
<keyword evidence="2 5" id="KW-0227">DNA damage</keyword>
<evidence type="ECO:0000256" key="1">
    <source>
        <dbReference type="ARBA" id="ARBA00009232"/>
    </source>
</evidence>
<dbReference type="NCBIfam" id="TIGR00567">
    <property type="entry name" value="3mg"/>
    <property type="match status" value="1"/>
</dbReference>
<keyword evidence="7" id="KW-1185">Reference proteome</keyword>
<evidence type="ECO:0000256" key="5">
    <source>
        <dbReference type="HAMAP-Rule" id="MF_00527"/>
    </source>
</evidence>
<dbReference type="InterPro" id="IPR036995">
    <property type="entry name" value="MPG_sf"/>
</dbReference>
<protein>
    <recommendedName>
        <fullName evidence="5">Putative 3-methyladenine DNA glycosylase</fullName>
        <ecNumber evidence="5">3.2.2.-</ecNumber>
    </recommendedName>
</protein>
<dbReference type="Pfam" id="PF02245">
    <property type="entry name" value="Pur_DNA_glyco"/>
    <property type="match status" value="1"/>
</dbReference>